<name>A0A348G3R0_9HYPH</name>
<dbReference type="OrthoDB" id="8435523at2"/>
<dbReference type="InterPro" id="IPR058625">
    <property type="entry name" value="MdtA-like_BSH"/>
</dbReference>
<comment type="similarity">
    <text evidence="2">Belongs to the membrane fusion protein (MFP) (TC 8.A.1) family.</text>
</comment>
<dbReference type="NCBIfam" id="TIGR01730">
    <property type="entry name" value="RND_mfp"/>
    <property type="match status" value="1"/>
</dbReference>
<dbReference type="AlphaFoldDB" id="A0A348G3R0"/>
<dbReference type="InterPro" id="IPR058624">
    <property type="entry name" value="MdtA-like_HH"/>
</dbReference>
<dbReference type="RefSeq" id="WP_126401329.1">
    <property type="nucleotide sequence ID" value="NZ_AP018907.1"/>
</dbReference>
<evidence type="ECO:0000256" key="2">
    <source>
        <dbReference type="ARBA" id="ARBA00009477"/>
    </source>
</evidence>
<dbReference type="InterPro" id="IPR058626">
    <property type="entry name" value="MdtA-like_b-barrel"/>
</dbReference>
<dbReference type="Gene3D" id="2.40.420.20">
    <property type="match status" value="1"/>
</dbReference>
<evidence type="ECO:0000259" key="6">
    <source>
        <dbReference type="Pfam" id="PF25917"/>
    </source>
</evidence>
<evidence type="ECO:0000313" key="10">
    <source>
        <dbReference type="Proteomes" id="UP000266934"/>
    </source>
</evidence>
<accession>A0A348G3R0</accession>
<feature type="domain" description="Multidrug resistance protein MdtA-like alpha-helical hairpin" evidence="5">
    <location>
        <begin position="105"/>
        <end position="175"/>
    </location>
</feature>
<dbReference type="PROSITE" id="PS51257">
    <property type="entry name" value="PROKAR_LIPOPROTEIN"/>
    <property type="match status" value="1"/>
</dbReference>
<dbReference type="Pfam" id="PF25917">
    <property type="entry name" value="BSH_RND"/>
    <property type="match status" value="1"/>
</dbReference>
<evidence type="ECO:0000256" key="3">
    <source>
        <dbReference type="SAM" id="Coils"/>
    </source>
</evidence>
<dbReference type="PANTHER" id="PTHR30158">
    <property type="entry name" value="ACRA/E-RELATED COMPONENT OF DRUG EFFLUX TRANSPORTER"/>
    <property type="match status" value="1"/>
</dbReference>
<evidence type="ECO:0000313" key="9">
    <source>
        <dbReference type="EMBL" id="BBF94193.1"/>
    </source>
</evidence>
<sequence>MQFRSAGPRGLGIAVLTVVAVGLLAGCGQSPPPAAPPAPAVTVANPVRKVVSETDEFVGRFIAVDAVEVRARVSGYLDAVHFTDGQLVKQGDLLFTIDRRPFETTLAQAKANLAQAKANLAFTETDLNRAQQLVRDKTITEQTFDQRIQAKRVAEANVAAQEAAVQQAELDLTFTELRAPVSGRIGDRRVSPGNLVTGGVTGNTTLLATIVSTDPIRFEFTIDEASFIRYQRLAKEGVDSISSRDHQAPVLLRLIDEKAFSHKGRMDFIDNVVDKSSGTIRGRAEFDNAGGLFTPGVFARIQVPAAKPGEALLVPDVAIGSEQVRKFVYVVGDDNVAKPKYVVLGQLVDGLRVIREGLSPDDRVVVNGVARIRPMMKVTPQPQGAPAPGPSAAAPAK</sequence>
<evidence type="ECO:0000256" key="1">
    <source>
        <dbReference type="ARBA" id="ARBA00004196"/>
    </source>
</evidence>
<feature type="domain" description="Multidrug resistance protein MdtA-like barrel-sandwich hybrid" evidence="6">
    <location>
        <begin position="66"/>
        <end position="201"/>
    </location>
</feature>
<dbReference type="GO" id="GO:0022857">
    <property type="term" value="F:transmembrane transporter activity"/>
    <property type="evidence" value="ECO:0007669"/>
    <property type="project" value="InterPro"/>
</dbReference>
<dbReference type="Pfam" id="PF25876">
    <property type="entry name" value="HH_MFP_RND"/>
    <property type="match status" value="1"/>
</dbReference>
<dbReference type="InterPro" id="IPR006143">
    <property type="entry name" value="RND_pump_MFP"/>
</dbReference>
<feature type="region of interest" description="Disordered" evidence="4">
    <location>
        <begin position="378"/>
        <end position="397"/>
    </location>
</feature>
<dbReference type="PANTHER" id="PTHR30158:SF10">
    <property type="entry name" value="CATION EFFLUX PUMP"/>
    <property type="match status" value="1"/>
</dbReference>
<reference evidence="9 10" key="1">
    <citation type="submission" date="2018-08" db="EMBL/GenBank/DDBJ databases">
        <title>Complete genome sequencing of Blastochloris tepida GI.</title>
        <authorList>
            <person name="Tsukatani Y."/>
            <person name="Mori H."/>
        </authorList>
    </citation>
    <scope>NUCLEOTIDE SEQUENCE [LARGE SCALE GENOMIC DNA]</scope>
    <source>
        <strain evidence="9 10">GI</strain>
    </source>
</reference>
<dbReference type="Gene3D" id="2.40.50.100">
    <property type="match status" value="1"/>
</dbReference>
<dbReference type="GO" id="GO:0046677">
    <property type="term" value="P:response to antibiotic"/>
    <property type="evidence" value="ECO:0007669"/>
    <property type="project" value="TreeGrafter"/>
</dbReference>
<dbReference type="EMBL" id="AP018907">
    <property type="protein sequence ID" value="BBF94193.1"/>
    <property type="molecule type" value="Genomic_DNA"/>
</dbReference>
<keyword evidence="3" id="KW-0175">Coiled coil</keyword>
<feature type="coiled-coil region" evidence="3">
    <location>
        <begin position="106"/>
        <end position="171"/>
    </location>
</feature>
<proteinExistence type="inferred from homology"/>
<organism evidence="9 10">
    <name type="scientific">Blastochloris tepida</name>
    <dbReference type="NCBI Taxonomy" id="2233851"/>
    <lineage>
        <taxon>Bacteria</taxon>
        <taxon>Pseudomonadati</taxon>
        <taxon>Pseudomonadota</taxon>
        <taxon>Alphaproteobacteria</taxon>
        <taxon>Hyphomicrobiales</taxon>
        <taxon>Blastochloridaceae</taxon>
        <taxon>Blastochloris</taxon>
    </lineage>
</organism>
<evidence type="ECO:0000259" key="5">
    <source>
        <dbReference type="Pfam" id="PF25876"/>
    </source>
</evidence>
<dbReference type="GO" id="GO:0005886">
    <property type="term" value="C:plasma membrane"/>
    <property type="evidence" value="ECO:0007669"/>
    <property type="project" value="TreeGrafter"/>
</dbReference>
<dbReference type="InterPro" id="IPR058627">
    <property type="entry name" value="MdtA-like_C"/>
</dbReference>
<dbReference type="Gene3D" id="2.40.30.170">
    <property type="match status" value="1"/>
</dbReference>
<dbReference type="Pfam" id="PF25944">
    <property type="entry name" value="Beta-barrel_RND"/>
    <property type="match status" value="1"/>
</dbReference>
<feature type="domain" description="Multidrug resistance protein MdtA-like beta-barrel" evidence="7">
    <location>
        <begin position="215"/>
        <end position="304"/>
    </location>
</feature>
<dbReference type="GO" id="GO:0030313">
    <property type="term" value="C:cell envelope"/>
    <property type="evidence" value="ECO:0007669"/>
    <property type="project" value="UniProtKB-SubCell"/>
</dbReference>
<evidence type="ECO:0000259" key="7">
    <source>
        <dbReference type="Pfam" id="PF25944"/>
    </source>
</evidence>
<evidence type="ECO:0000256" key="4">
    <source>
        <dbReference type="SAM" id="MobiDB-lite"/>
    </source>
</evidence>
<dbReference type="KEGG" id="blag:BLTE_28780"/>
<dbReference type="Gene3D" id="1.10.287.470">
    <property type="entry name" value="Helix hairpin bin"/>
    <property type="match status" value="1"/>
</dbReference>
<comment type="subcellular location">
    <subcellularLocation>
        <location evidence="1">Cell envelope</location>
    </subcellularLocation>
</comment>
<protein>
    <submittedName>
        <fullName evidence="9">MexE family multidrug efflux RND transporter periplasmic adaptor subunit</fullName>
    </submittedName>
</protein>
<keyword evidence="10" id="KW-1185">Reference proteome</keyword>
<dbReference type="Proteomes" id="UP000266934">
    <property type="component" value="Chromosome"/>
</dbReference>
<dbReference type="SUPFAM" id="SSF111369">
    <property type="entry name" value="HlyD-like secretion proteins"/>
    <property type="match status" value="1"/>
</dbReference>
<dbReference type="Pfam" id="PF25967">
    <property type="entry name" value="RND-MFP_C"/>
    <property type="match status" value="1"/>
</dbReference>
<dbReference type="FunFam" id="2.40.420.20:FF:000001">
    <property type="entry name" value="Efflux RND transporter periplasmic adaptor subunit"/>
    <property type="match status" value="1"/>
</dbReference>
<evidence type="ECO:0000259" key="8">
    <source>
        <dbReference type="Pfam" id="PF25967"/>
    </source>
</evidence>
<feature type="domain" description="Multidrug resistance protein MdtA-like C-terminal permuted SH3" evidence="8">
    <location>
        <begin position="311"/>
        <end position="370"/>
    </location>
</feature>
<gene>
    <name evidence="9" type="ORF">BLTE_28780</name>
</gene>